<dbReference type="AlphaFoldDB" id="A0AA35QR62"/>
<sequence length="122" mass="12917">MRILLVTVLAAVLWSGKALSLKCYSCATHSNSSHCMIPTVCSELDKYCKTTVGPSETGSSSTAHVSKTCALECAETKQHGVSTSCCQRDFCNRNGAARTRPGNVEQLAIVVPLASAILWVGP</sequence>
<gene>
    <name evidence="11" type="ORF">PODLI_1B012210</name>
</gene>
<dbReference type="InterPro" id="IPR035076">
    <property type="entry name" value="Toxin/TOLIP"/>
</dbReference>
<dbReference type="GO" id="GO:0005886">
    <property type="term" value="C:plasma membrane"/>
    <property type="evidence" value="ECO:0007669"/>
    <property type="project" value="UniProtKB-SubCell"/>
</dbReference>
<evidence type="ECO:0000256" key="3">
    <source>
        <dbReference type="ARBA" id="ARBA00022475"/>
    </source>
</evidence>
<reference evidence="11" key="1">
    <citation type="submission" date="2022-12" db="EMBL/GenBank/DDBJ databases">
        <authorList>
            <person name="Alioto T."/>
            <person name="Alioto T."/>
            <person name="Gomez Garrido J."/>
        </authorList>
    </citation>
    <scope>NUCLEOTIDE SEQUENCE</scope>
</reference>
<dbReference type="Proteomes" id="UP001178461">
    <property type="component" value="Unassembled WGS sequence"/>
</dbReference>
<evidence type="ECO:0000259" key="10">
    <source>
        <dbReference type="SMART" id="SM00134"/>
    </source>
</evidence>
<dbReference type="InterPro" id="IPR016054">
    <property type="entry name" value="LY6_UPA_recep-like"/>
</dbReference>
<evidence type="ECO:0000256" key="8">
    <source>
        <dbReference type="ARBA" id="ARBA00023180"/>
    </source>
</evidence>
<feature type="domain" description="UPAR/Ly6" evidence="10">
    <location>
        <begin position="21"/>
        <end position="103"/>
    </location>
</feature>
<evidence type="ECO:0000256" key="2">
    <source>
        <dbReference type="ARBA" id="ARBA00004613"/>
    </source>
</evidence>
<dbReference type="InterPro" id="IPR045860">
    <property type="entry name" value="Snake_toxin-like_sf"/>
</dbReference>
<evidence type="ECO:0000256" key="6">
    <source>
        <dbReference type="ARBA" id="ARBA00023136"/>
    </source>
</evidence>
<evidence type="ECO:0000256" key="5">
    <source>
        <dbReference type="ARBA" id="ARBA00022729"/>
    </source>
</evidence>
<keyword evidence="3" id="KW-1003">Cell membrane</keyword>
<evidence type="ECO:0000313" key="12">
    <source>
        <dbReference type="Proteomes" id="UP001178461"/>
    </source>
</evidence>
<proteinExistence type="predicted"/>
<evidence type="ECO:0000256" key="9">
    <source>
        <dbReference type="SAM" id="SignalP"/>
    </source>
</evidence>
<evidence type="ECO:0000313" key="11">
    <source>
        <dbReference type="EMBL" id="CAI7935292.1"/>
    </source>
</evidence>
<accession>A0AA35QR62</accession>
<keyword evidence="4" id="KW-0964">Secreted</keyword>
<dbReference type="FunFam" id="2.10.60.10:FF:000003">
    <property type="entry name" value="lymphocyte antigen 6E isoform X1"/>
    <property type="match status" value="1"/>
</dbReference>
<keyword evidence="6" id="KW-0472">Membrane</keyword>
<dbReference type="SUPFAM" id="SSF57302">
    <property type="entry name" value="Snake toxin-like"/>
    <property type="match status" value="1"/>
</dbReference>
<protein>
    <submittedName>
        <fullName evidence="11">Toxin_TOLIP domain-containing protein</fullName>
    </submittedName>
</protein>
<dbReference type="PANTHER" id="PTHR16983">
    <property type="entry name" value="UPAR/LY6 DOMAIN-CONTAINING PROTEIN"/>
    <property type="match status" value="1"/>
</dbReference>
<name>A0AA35QR62_9SAUR</name>
<dbReference type="SMART" id="SM00134">
    <property type="entry name" value="LU"/>
    <property type="match status" value="1"/>
</dbReference>
<dbReference type="Pfam" id="PF00087">
    <property type="entry name" value="Toxin_TOLIP"/>
    <property type="match status" value="1"/>
</dbReference>
<keyword evidence="8" id="KW-0325">Glycoprotein</keyword>
<feature type="signal peptide" evidence="9">
    <location>
        <begin position="1"/>
        <end position="20"/>
    </location>
</feature>
<dbReference type="CDD" id="cd23543">
    <property type="entry name" value="TFP_LU_ECD_Ly6E"/>
    <property type="match status" value="1"/>
</dbReference>
<comment type="caution">
    <text evidence="11">The sequence shown here is derived from an EMBL/GenBank/DDBJ whole genome shotgun (WGS) entry which is preliminary data.</text>
</comment>
<keyword evidence="7" id="KW-1015">Disulfide bond</keyword>
<dbReference type="InterPro" id="IPR051110">
    <property type="entry name" value="Ly-6/neurotoxin-like_GPI-ap"/>
</dbReference>
<dbReference type="PANTHER" id="PTHR16983:SF13">
    <property type="entry name" value="LYMPHOCYTE ANTIGEN 6E"/>
    <property type="match status" value="1"/>
</dbReference>
<dbReference type="EMBL" id="CANTUW010000223">
    <property type="protein sequence ID" value="CAI7935292.1"/>
    <property type="molecule type" value="Genomic_DNA"/>
</dbReference>
<keyword evidence="5 9" id="KW-0732">Signal</keyword>
<keyword evidence="12" id="KW-1185">Reference proteome</keyword>
<feature type="chain" id="PRO_5041345657" evidence="9">
    <location>
        <begin position="21"/>
        <end position="122"/>
    </location>
</feature>
<dbReference type="GO" id="GO:0005576">
    <property type="term" value="C:extracellular region"/>
    <property type="evidence" value="ECO:0007669"/>
    <property type="project" value="UniProtKB-SubCell"/>
</dbReference>
<dbReference type="Gene3D" id="2.10.60.10">
    <property type="entry name" value="CD59"/>
    <property type="match status" value="1"/>
</dbReference>
<evidence type="ECO:0000256" key="4">
    <source>
        <dbReference type="ARBA" id="ARBA00022525"/>
    </source>
</evidence>
<comment type="subcellular location">
    <subcellularLocation>
        <location evidence="1">Cell membrane</location>
    </subcellularLocation>
    <subcellularLocation>
        <location evidence="2">Secreted</location>
    </subcellularLocation>
</comment>
<evidence type="ECO:0000256" key="7">
    <source>
        <dbReference type="ARBA" id="ARBA00023157"/>
    </source>
</evidence>
<organism evidence="11 12">
    <name type="scientific">Podarcis lilfordi</name>
    <name type="common">Lilford's wall lizard</name>
    <dbReference type="NCBI Taxonomy" id="74358"/>
    <lineage>
        <taxon>Eukaryota</taxon>
        <taxon>Metazoa</taxon>
        <taxon>Chordata</taxon>
        <taxon>Craniata</taxon>
        <taxon>Vertebrata</taxon>
        <taxon>Euteleostomi</taxon>
        <taxon>Lepidosauria</taxon>
        <taxon>Squamata</taxon>
        <taxon>Bifurcata</taxon>
        <taxon>Unidentata</taxon>
        <taxon>Episquamata</taxon>
        <taxon>Laterata</taxon>
        <taxon>Lacertibaenia</taxon>
        <taxon>Lacertidae</taxon>
        <taxon>Podarcis</taxon>
    </lineage>
</organism>
<evidence type="ECO:0000256" key="1">
    <source>
        <dbReference type="ARBA" id="ARBA00004236"/>
    </source>
</evidence>